<dbReference type="AlphaFoldDB" id="A0A5C6CLP1"/>
<reference evidence="2 3" key="1">
    <citation type="submission" date="2019-02" db="EMBL/GenBank/DDBJ databases">
        <title>Deep-cultivation of Planctomycetes and their phenomic and genomic characterization uncovers novel biology.</title>
        <authorList>
            <person name="Wiegand S."/>
            <person name="Jogler M."/>
            <person name="Boedeker C."/>
            <person name="Pinto D."/>
            <person name="Vollmers J."/>
            <person name="Rivas-Marin E."/>
            <person name="Kohn T."/>
            <person name="Peeters S.H."/>
            <person name="Heuer A."/>
            <person name="Rast P."/>
            <person name="Oberbeckmann S."/>
            <person name="Bunk B."/>
            <person name="Jeske O."/>
            <person name="Meyerdierks A."/>
            <person name="Storesund J.E."/>
            <person name="Kallscheuer N."/>
            <person name="Luecker S."/>
            <person name="Lage O.M."/>
            <person name="Pohl T."/>
            <person name="Merkel B.J."/>
            <person name="Hornburger P."/>
            <person name="Mueller R.-W."/>
            <person name="Bruemmer F."/>
            <person name="Labrenz M."/>
            <person name="Spormann A.M."/>
            <person name="Op Den Camp H."/>
            <person name="Overmann J."/>
            <person name="Amann R."/>
            <person name="Jetten M.S.M."/>
            <person name="Mascher T."/>
            <person name="Medema M.H."/>
            <person name="Devos D.P."/>
            <person name="Kaster A.-K."/>
            <person name="Ovreas L."/>
            <person name="Rohde M."/>
            <person name="Galperin M.Y."/>
            <person name="Jogler C."/>
        </authorList>
    </citation>
    <scope>NUCLEOTIDE SEQUENCE [LARGE SCALE GENOMIC DNA]</scope>
    <source>
        <strain evidence="2 3">Pla52o</strain>
    </source>
</reference>
<dbReference type="EMBL" id="SJPT01000002">
    <property type="protein sequence ID" value="TWU24995.1"/>
    <property type="molecule type" value="Genomic_DNA"/>
</dbReference>
<sequence>MDSCGLGLSELLVSISTHLTVSAICMMKTPRPQVSTRLTKPTAEPPQTMWQQYRAHVLSVAVLIVLGSIAIALLSSGGERRQAAEPMQIDNR</sequence>
<gene>
    <name evidence="2" type="ORF">Pla52o_12920</name>
</gene>
<evidence type="ECO:0000313" key="3">
    <source>
        <dbReference type="Proteomes" id="UP000316304"/>
    </source>
</evidence>
<proteinExistence type="predicted"/>
<organism evidence="2 3">
    <name type="scientific">Novipirellula galeiformis</name>
    <dbReference type="NCBI Taxonomy" id="2528004"/>
    <lineage>
        <taxon>Bacteria</taxon>
        <taxon>Pseudomonadati</taxon>
        <taxon>Planctomycetota</taxon>
        <taxon>Planctomycetia</taxon>
        <taxon>Pirellulales</taxon>
        <taxon>Pirellulaceae</taxon>
        <taxon>Novipirellula</taxon>
    </lineage>
</organism>
<keyword evidence="3" id="KW-1185">Reference proteome</keyword>
<keyword evidence="1" id="KW-0472">Membrane</keyword>
<evidence type="ECO:0000256" key="1">
    <source>
        <dbReference type="SAM" id="Phobius"/>
    </source>
</evidence>
<keyword evidence="1" id="KW-0812">Transmembrane</keyword>
<keyword evidence="1" id="KW-1133">Transmembrane helix</keyword>
<dbReference type="Proteomes" id="UP000316304">
    <property type="component" value="Unassembled WGS sequence"/>
</dbReference>
<accession>A0A5C6CLP1</accession>
<comment type="caution">
    <text evidence="2">The sequence shown here is derived from an EMBL/GenBank/DDBJ whole genome shotgun (WGS) entry which is preliminary data.</text>
</comment>
<protein>
    <submittedName>
        <fullName evidence="2">Uncharacterized protein</fullName>
    </submittedName>
</protein>
<feature type="transmembrane region" description="Helical" evidence="1">
    <location>
        <begin position="55"/>
        <end position="74"/>
    </location>
</feature>
<name>A0A5C6CLP1_9BACT</name>
<evidence type="ECO:0000313" key="2">
    <source>
        <dbReference type="EMBL" id="TWU24995.1"/>
    </source>
</evidence>